<dbReference type="EMBL" id="UOFU01000191">
    <property type="protein sequence ID" value="VAX00107.1"/>
    <property type="molecule type" value="Genomic_DNA"/>
</dbReference>
<organism evidence="9">
    <name type="scientific">hydrothermal vent metagenome</name>
    <dbReference type="NCBI Taxonomy" id="652676"/>
    <lineage>
        <taxon>unclassified sequences</taxon>
        <taxon>metagenomes</taxon>
        <taxon>ecological metagenomes</taxon>
    </lineage>
</organism>
<evidence type="ECO:0000259" key="8">
    <source>
        <dbReference type="Pfam" id="PF02706"/>
    </source>
</evidence>
<evidence type="ECO:0000256" key="6">
    <source>
        <dbReference type="SAM" id="Coils"/>
    </source>
</evidence>
<evidence type="ECO:0000256" key="3">
    <source>
        <dbReference type="ARBA" id="ARBA00022692"/>
    </source>
</evidence>
<reference evidence="9" key="1">
    <citation type="submission" date="2018-06" db="EMBL/GenBank/DDBJ databases">
        <authorList>
            <person name="Zhirakovskaya E."/>
        </authorList>
    </citation>
    <scope>NUCLEOTIDE SEQUENCE</scope>
</reference>
<evidence type="ECO:0000256" key="7">
    <source>
        <dbReference type="SAM" id="Phobius"/>
    </source>
</evidence>
<sequence length="474" mass="53405">MTKAVRSTTDTPQIPQVVLAEPWQEEDSISLIDLWMVLSRRRGVIFAVLGLALLAGLLATLVMPTIYTYTTAIEIGSKSSTNTDALPIEPPETVLAKIRESYIPQALHDFSQAQGTEKGYQVEARIPKGSELIVLEAKAPEEDGPAYLTIMQMVIDKVEGDHRRVSAVIRSNMKTQLALAHLTLSALTDPSTLEVKKRALESKLLKARMELERLKNPLTLALPKKDLETRKSKAEKTLADLRDKEALLKARYQRLDEVDKLLKQQVKDLRTQINDARSRRTQAITNLNSEASAMTMLMIDNELQQNRNQLATLEERLLITQQDAREQLENQIAANQREYSIQDQAIDKIGQELDKLVRDNLRSQKHQAPQIGELEEQLRKLLADHHRKVARQEQTIQQLETRLANLQTTRALSPPLQSLKPTGPGKKIILILSLFLGLFLGILAAFFVEFLAKVRQQNDDETSQQDITPSKSTS</sequence>
<dbReference type="PANTHER" id="PTHR32309">
    <property type="entry name" value="TYROSINE-PROTEIN KINASE"/>
    <property type="match status" value="1"/>
</dbReference>
<name>A0A3B1B4V9_9ZZZZ</name>
<dbReference type="GO" id="GO:0005886">
    <property type="term" value="C:plasma membrane"/>
    <property type="evidence" value="ECO:0007669"/>
    <property type="project" value="UniProtKB-SubCell"/>
</dbReference>
<evidence type="ECO:0000256" key="2">
    <source>
        <dbReference type="ARBA" id="ARBA00022475"/>
    </source>
</evidence>
<evidence type="ECO:0000313" key="9">
    <source>
        <dbReference type="EMBL" id="VAX00107.1"/>
    </source>
</evidence>
<keyword evidence="6" id="KW-0175">Coiled coil</keyword>
<feature type="transmembrane region" description="Helical" evidence="7">
    <location>
        <begin position="428"/>
        <end position="448"/>
    </location>
</feature>
<evidence type="ECO:0000256" key="1">
    <source>
        <dbReference type="ARBA" id="ARBA00004651"/>
    </source>
</evidence>
<keyword evidence="2" id="KW-1003">Cell membrane</keyword>
<dbReference type="InterPro" id="IPR050445">
    <property type="entry name" value="Bact_polysacc_biosynth/exp"/>
</dbReference>
<keyword evidence="3 7" id="KW-0812">Transmembrane</keyword>
<proteinExistence type="predicted"/>
<evidence type="ECO:0000256" key="5">
    <source>
        <dbReference type="ARBA" id="ARBA00023136"/>
    </source>
</evidence>
<evidence type="ECO:0000256" key="4">
    <source>
        <dbReference type="ARBA" id="ARBA00022989"/>
    </source>
</evidence>
<gene>
    <name evidence="9" type="ORF">MNBD_GAMMA20-1502</name>
</gene>
<accession>A0A3B1B4V9</accession>
<keyword evidence="4 7" id="KW-1133">Transmembrane helix</keyword>
<protein>
    <recommendedName>
        <fullName evidence="8">Polysaccharide chain length determinant N-terminal domain-containing protein</fullName>
    </recommendedName>
</protein>
<feature type="transmembrane region" description="Helical" evidence="7">
    <location>
        <begin position="44"/>
        <end position="67"/>
    </location>
</feature>
<feature type="coiled-coil region" evidence="6">
    <location>
        <begin position="224"/>
        <end position="345"/>
    </location>
</feature>
<dbReference type="PANTHER" id="PTHR32309:SF13">
    <property type="entry name" value="FERRIC ENTEROBACTIN TRANSPORT PROTEIN FEPE"/>
    <property type="match status" value="1"/>
</dbReference>
<feature type="coiled-coil region" evidence="6">
    <location>
        <begin position="382"/>
        <end position="409"/>
    </location>
</feature>
<dbReference type="InterPro" id="IPR003856">
    <property type="entry name" value="LPS_length_determ_N"/>
</dbReference>
<dbReference type="AlphaFoldDB" id="A0A3B1B4V9"/>
<dbReference type="GO" id="GO:0004713">
    <property type="term" value="F:protein tyrosine kinase activity"/>
    <property type="evidence" value="ECO:0007669"/>
    <property type="project" value="TreeGrafter"/>
</dbReference>
<feature type="domain" description="Polysaccharide chain length determinant N-terminal" evidence="8">
    <location>
        <begin position="27"/>
        <end position="82"/>
    </location>
</feature>
<keyword evidence="5 7" id="KW-0472">Membrane</keyword>
<dbReference type="Pfam" id="PF02706">
    <property type="entry name" value="Wzz"/>
    <property type="match status" value="1"/>
</dbReference>
<comment type="subcellular location">
    <subcellularLocation>
        <location evidence="1">Cell membrane</location>
        <topology evidence="1">Multi-pass membrane protein</topology>
    </subcellularLocation>
</comment>